<protein>
    <submittedName>
        <fullName evidence="1">Uncharacterized protein</fullName>
    </submittedName>
</protein>
<keyword evidence="2" id="KW-1185">Reference proteome</keyword>
<dbReference type="EMBL" id="RBAM01000067">
    <property type="protein sequence ID" value="RKN56747.1"/>
    <property type="molecule type" value="Genomic_DNA"/>
</dbReference>
<dbReference type="AlphaFoldDB" id="A0A3B0ABM4"/>
<dbReference type="Proteomes" id="UP000270343">
    <property type="component" value="Unassembled WGS sequence"/>
</dbReference>
<reference evidence="1 2" key="1">
    <citation type="journal article" date="2015" name="Antonie Van Leeuwenhoek">
        <title>Streptomyces klenkii sp. nov., isolated from deep marine sediment.</title>
        <authorList>
            <person name="Veyisoglu A."/>
            <person name="Sahin N."/>
        </authorList>
    </citation>
    <scope>NUCLEOTIDE SEQUENCE [LARGE SCALE GENOMIC DNA]</scope>
    <source>
        <strain evidence="1 2">KCTC 29202</strain>
    </source>
</reference>
<feature type="non-terminal residue" evidence="1">
    <location>
        <position position="104"/>
    </location>
</feature>
<gene>
    <name evidence="1" type="ORF">D7231_34620</name>
</gene>
<proteinExistence type="predicted"/>
<sequence length="104" mass="11657">MLSLVAVCPTPPILERMSDPLPSDLPSLRTLERYLVAQLAEVHAELELAEDAAYPRWWVQWQRTPPGAPWRGVLHRAGCWMPGTPDLRVADVRAVVAEHAGRIE</sequence>
<organism evidence="1 2">
    <name type="scientific">Streptomyces klenkii</name>
    <dbReference type="NCBI Taxonomy" id="1420899"/>
    <lineage>
        <taxon>Bacteria</taxon>
        <taxon>Bacillati</taxon>
        <taxon>Actinomycetota</taxon>
        <taxon>Actinomycetes</taxon>
        <taxon>Kitasatosporales</taxon>
        <taxon>Streptomycetaceae</taxon>
        <taxon>Streptomyces</taxon>
    </lineage>
</organism>
<accession>A0A3B0ABM4</accession>
<name>A0A3B0ABM4_9ACTN</name>
<evidence type="ECO:0000313" key="1">
    <source>
        <dbReference type="EMBL" id="RKN56747.1"/>
    </source>
</evidence>
<comment type="caution">
    <text evidence="1">The sequence shown here is derived from an EMBL/GenBank/DDBJ whole genome shotgun (WGS) entry which is preliminary data.</text>
</comment>
<evidence type="ECO:0000313" key="2">
    <source>
        <dbReference type="Proteomes" id="UP000270343"/>
    </source>
</evidence>